<evidence type="ECO:0000313" key="3">
    <source>
        <dbReference type="Proteomes" id="UP000014541"/>
    </source>
</evidence>
<sequence>MKKVFYCFNFAVFSILFTACVGFVQNGITDKTYPADIVFLPAAVEGRIFYGNKTERLAENDLSIKIENGIRYPVSDPLLALSGVTAEKGRLNLFFNPFSGDDGNLKKNKYTVYFTISEIEQKIKQSILIYSDSRGRQYIKQPFKANGIFYTFRNSFSNSFVQFPYMFCEIKKGKNIYEVFAVDKNSVYEKRFLEEGILDENREYFIFSNNILAARFTKTGYTVYLRDSESVLKKSIAVILSIFKFIEESEQNTTPLIKM</sequence>
<feature type="signal peptide" evidence="1">
    <location>
        <begin position="1"/>
        <end position="19"/>
    </location>
</feature>
<accession>S3L2D8</accession>
<organism evidence="2 3">
    <name type="scientific">Treponema maltophilum ATCC 51939</name>
    <dbReference type="NCBI Taxonomy" id="1125699"/>
    <lineage>
        <taxon>Bacteria</taxon>
        <taxon>Pseudomonadati</taxon>
        <taxon>Spirochaetota</taxon>
        <taxon>Spirochaetia</taxon>
        <taxon>Spirochaetales</taxon>
        <taxon>Treponemataceae</taxon>
        <taxon>Treponema</taxon>
    </lineage>
</organism>
<dbReference type="PROSITE" id="PS51257">
    <property type="entry name" value="PROKAR_LIPOPROTEIN"/>
    <property type="match status" value="1"/>
</dbReference>
<dbReference type="PATRIC" id="fig|1125699.3.peg.1292"/>
<dbReference type="STRING" id="1125699.HMPREF9194_01276"/>
<dbReference type="RefSeq" id="WP_016525560.1">
    <property type="nucleotide sequence ID" value="NZ_KE332518.1"/>
</dbReference>
<keyword evidence="1" id="KW-0732">Signal</keyword>
<protein>
    <recommendedName>
        <fullName evidence="4">Lipoprotein</fullName>
    </recommendedName>
</protein>
<dbReference type="HOGENOM" id="CLU_1073400_0_0_12"/>
<evidence type="ECO:0000256" key="1">
    <source>
        <dbReference type="SAM" id="SignalP"/>
    </source>
</evidence>
<gene>
    <name evidence="2" type="ORF">HMPREF9194_01276</name>
</gene>
<comment type="caution">
    <text evidence="2">The sequence shown here is derived from an EMBL/GenBank/DDBJ whole genome shotgun (WGS) entry which is preliminary data.</text>
</comment>
<dbReference type="EMBL" id="ATFF01000006">
    <property type="protein sequence ID" value="EPF30949.1"/>
    <property type="molecule type" value="Genomic_DNA"/>
</dbReference>
<keyword evidence="3" id="KW-1185">Reference proteome</keyword>
<feature type="chain" id="PRO_5004511586" description="Lipoprotein" evidence="1">
    <location>
        <begin position="20"/>
        <end position="259"/>
    </location>
</feature>
<name>S3L2D8_TREMA</name>
<evidence type="ECO:0000313" key="2">
    <source>
        <dbReference type="EMBL" id="EPF30949.1"/>
    </source>
</evidence>
<dbReference type="AlphaFoldDB" id="S3L2D8"/>
<proteinExistence type="predicted"/>
<evidence type="ECO:0008006" key="4">
    <source>
        <dbReference type="Google" id="ProtNLM"/>
    </source>
</evidence>
<reference evidence="2 3" key="1">
    <citation type="submission" date="2013-04" db="EMBL/GenBank/DDBJ databases">
        <title>The Genome Sequence of Treponema maltophilum ATCC 51939.</title>
        <authorList>
            <consortium name="The Broad Institute Genomics Platform"/>
            <person name="Earl A."/>
            <person name="Ward D."/>
            <person name="Feldgarden M."/>
            <person name="Gevers D."/>
            <person name="Leonetti C."/>
            <person name="Blanton J.M."/>
            <person name="Dewhirst F.E."/>
            <person name="Izard J."/>
            <person name="Walker B."/>
            <person name="Young S."/>
            <person name="Zeng Q."/>
            <person name="Gargeya S."/>
            <person name="Fitzgerald M."/>
            <person name="Haas B."/>
            <person name="Abouelleil A."/>
            <person name="Allen A.W."/>
            <person name="Alvarado L."/>
            <person name="Arachchi H.M."/>
            <person name="Berlin A.M."/>
            <person name="Chapman S.B."/>
            <person name="Gainer-Dewar J."/>
            <person name="Goldberg J."/>
            <person name="Griggs A."/>
            <person name="Gujja S."/>
            <person name="Hansen M."/>
            <person name="Howarth C."/>
            <person name="Imamovic A."/>
            <person name="Ireland A."/>
            <person name="Larimer J."/>
            <person name="McCowan C."/>
            <person name="Murphy C."/>
            <person name="Pearson M."/>
            <person name="Poon T.W."/>
            <person name="Priest M."/>
            <person name="Roberts A."/>
            <person name="Saif S."/>
            <person name="Shea T."/>
            <person name="Sisk P."/>
            <person name="Sykes S."/>
            <person name="Wortman J."/>
            <person name="Nusbaum C."/>
            <person name="Birren B."/>
        </authorList>
    </citation>
    <scope>NUCLEOTIDE SEQUENCE [LARGE SCALE GENOMIC DNA]</scope>
    <source>
        <strain evidence="2 3">ATCC 51939</strain>
    </source>
</reference>
<dbReference type="Proteomes" id="UP000014541">
    <property type="component" value="Unassembled WGS sequence"/>
</dbReference>